<dbReference type="eggNOG" id="COG0463">
    <property type="taxonomic scope" value="Bacteria"/>
</dbReference>
<feature type="domain" description="Glycosyltransferase 2-like" evidence="9">
    <location>
        <begin position="9"/>
        <end position="178"/>
    </location>
</feature>
<name>Q3AT96_CHLCH</name>
<dbReference type="EMBL" id="CP000108">
    <property type="protein sequence ID" value="ABB27779.1"/>
    <property type="molecule type" value="Genomic_DNA"/>
</dbReference>
<keyword evidence="3 10" id="KW-0808">Transferase</keyword>
<dbReference type="GO" id="GO:0004582">
    <property type="term" value="F:dolichyl-phosphate beta-D-mannosyltransferase activity"/>
    <property type="evidence" value="ECO:0007669"/>
    <property type="project" value="UniProtKB-EC"/>
</dbReference>
<dbReference type="InterPro" id="IPR050256">
    <property type="entry name" value="Glycosyltransferase_2"/>
</dbReference>
<keyword evidence="7 8" id="KW-0472">Membrane</keyword>
<dbReference type="EC" id="2.4.1.83" evidence="10"/>
<keyword evidence="2 10" id="KW-0328">Glycosyltransferase</keyword>
<dbReference type="KEGG" id="cch:Cag_0506"/>
<keyword evidence="6 8" id="KW-1133">Transmembrane helix</keyword>
<feature type="transmembrane region" description="Helical" evidence="8">
    <location>
        <begin position="217"/>
        <end position="236"/>
    </location>
</feature>
<evidence type="ECO:0000256" key="5">
    <source>
        <dbReference type="ARBA" id="ARBA00022985"/>
    </source>
</evidence>
<reference evidence="10" key="1">
    <citation type="submission" date="2005-08" db="EMBL/GenBank/DDBJ databases">
        <title>Complete sequence of Chlorobium chlorochromatii CaD3.</title>
        <authorList>
            <person name="Copeland A."/>
            <person name="Lucas S."/>
            <person name="Lapidus A."/>
            <person name="Barry K."/>
            <person name="Detter J.C."/>
            <person name="Glavina T."/>
            <person name="Hammon N."/>
            <person name="Israni S."/>
            <person name="Pitluck S."/>
            <person name="Bryant D."/>
            <person name="Schmutz J."/>
            <person name="Larimer F."/>
            <person name="Land M."/>
            <person name="Kyrpides N."/>
            <person name="Ivanova N."/>
            <person name="Richardson P."/>
        </authorList>
    </citation>
    <scope>NUCLEOTIDE SEQUENCE [LARGE SCALE GENOMIC DNA]</scope>
    <source>
        <strain evidence="10">CaD3</strain>
    </source>
</reference>
<dbReference type="OrthoDB" id="9807778at2"/>
<evidence type="ECO:0000256" key="4">
    <source>
        <dbReference type="ARBA" id="ARBA00022692"/>
    </source>
</evidence>
<evidence type="ECO:0000256" key="6">
    <source>
        <dbReference type="ARBA" id="ARBA00022989"/>
    </source>
</evidence>
<dbReference type="Gene3D" id="3.90.550.10">
    <property type="entry name" value="Spore Coat Polysaccharide Biosynthesis Protein SpsA, Chain A"/>
    <property type="match status" value="1"/>
</dbReference>
<feature type="transmembrane region" description="Helical" evidence="8">
    <location>
        <begin position="280"/>
        <end position="301"/>
    </location>
</feature>
<dbReference type="InterPro" id="IPR029044">
    <property type="entry name" value="Nucleotide-diphossugar_trans"/>
</dbReference>
<keyword evidence="4 8" id="KW-0812">Transmembrane</keyword>
<dbReference type="STRING" id="340177.Cag_0506"/>
<dbReference type="GO" id="GO:0099621">
    <property type="term" value="F:undecaprenyl-phosphate 4-deoxy-4-formamido-L-arabinose transferase activity"/>
    <property type="evidence" value="ECO:0007669"/>
    <property type="project" value="TreeGrafter"/>
</dbReference>
<evidence type="ECO:0000256" key="8">
    <source>
        <dbReference type="SAM" id="Phobius"/>
    </source>
</evidence>
<evidence type="ECO:0000256" key="3">
    <source>
        <dbReference type="ARBA" id="ARBA00022679"/>
    </source>
</evidence>
<evidence type="ECO:0000256" key="2">
    <source>
        <dbReference type="ARBA" id="ARBA00022676"/>
    </source>
</evidence>
<dbReference type="CAZy" id="GT2">
    <property type="family name" value="Glycosyltransferase Family 2"/>
</dbReference>
<gene>
    <name evidence="10" type="ordered locus">Cag_0506</name>
</gene>
<dbReference type="PANTHER" id="PTHR48090:SF3">
    <property type="entry name" value="UNDECAPRENYL-PHOSPHATE 4-DEOXY-4-FORMAMIDO-L-ARABINOSE TRANSFERASE"/>
    <property type="match status" value="1"/>
</dbReference>
<evidence type="ECO:0000256" key="1">
    <source>
        <dbReference type="ARBA" id="ARBA00022475"/>
    </source>
</evidence>
<protein>
    <submittedName>
        <fullName evidence="10">Glycosyl transferase</fullName>
        <ecNumber evidence="10">2.4.1.83</ecNumber>
    </submittedName>
</protein>
<accession>Q3AT96</accession>
<evidence type="ECO:0000256" key="7">
    <source>
        <dbReference type="ARBA" id="ARBA00023136"/>
    </source>
</evidence>
<evidence type="ECO:0000313" key="10">
    <source>
        <dbReference type="EMBL" id="ABB27779.1"/>
    </source>
</evidence>
<dbReference type="InterPro" id="IPR001173">
    <property type="entry name" value="Glyco_trans_2-like"/>
</dbReference>
<keyword evidence="1" id="KW-1003">Cell membrane</keyword>
<dbReference type="AlphaFoldDB" id="Q3AT96"/>
<dbReference type="CDD" id="cd04187">
    <property type="entry name" value="DPM1_like_bac"/>
    <property type="match status" value="1"/>
</dbReference>
<organism evidence="10">
    <name type="scientific">Chlorobium chlorochromatii (strain CaD3)</name>
    <dbReference type="NCBI Taxonomy" id="340177"/>
    <lineage>
        <taxon>Bacteria</taxon>
        <taxon>Pseudomonadati</taxon>
        <taxon>Chlorobiota</taxon>
        <taxon>Chlorobiia</taxon>
        <taxon>Chlorobiales</taxon>
        <taxon>Chlorobiaceae</taxon>
        <taxon>Chlorobium/Pelodictyon group</taxon>
        <taxon>Chlorobium</taxon>
    </lineage>
</organism>
<keyword evidence="5" id="KW-0448">Lipopolysaccharide biosynthesis</keyword>
<feature type="transmembrane region" description="Helical" evidence="8">
    <location>
        <begin position="243"/>
        <end position="264"/>
    </location>
</feature>
<evidence type="ECO:0000259" key="9">
    <source>
        <dbReference type="Pfam" id="PF00535"/>
    </source>
</evidence>
<dbReference type="SUPFAM" id="SSF53448">
    <property type="entry name" value="Nucleotide-diphospho-sugar transferases"/>
    <property type="match status" value="1"/>
</dbReference>
<sequence>MPTPHCHLSVVIPLYNEQESLPELLQQLEQALHHPSLQALFAEPLEYEIIMVDDGSTDGSASSIRRLATKHCNVRLISFQRNFGKTAALSAGFAASSGELVCTLDADLQDDPSAIAALITKLHEGYDLVSGWKQQRRDPLSKTIPSKFFNAVTRLFTGLTIHDANCGLKLYRHDVVKRLELHGDMHRYIPVLAAWMGFAITELPVPHHPRKYGTTKYGFSRFIAGLLDFLSVLFITRYLRRPLHFFGTAGLLSALCGFGISLYVTLDKVLLHKPVSNRPILFLGILLMILGVQLFSTGLLGELLSTTNNRHSGFIIRETFNVTDEQVQALRQ</sequence>
<dbReference type="Pfam" id="PF00535">
    <property type="entry name" value="Glycos_transf_2"/>
    <property type="match status" value="1"/>
</dbReference>
<dbReference type="HOGENOM" id="CLU_033536_0_0_10"/>
<proteinExistence type="predicted"/>
<dbReference type="GO" id="GO:0005886">
    <property type="term" value="C:plasma membrane"/>
    <property type="evidence" value="ECO:0007669"/>
    <property type="project" value="TreeGrafter"/>
</dbReference>
<dbReference type="PANTHER" id="PTHR48090">
    <property type="entry name" value="UNDECAPRENYL-PHOSPHATE 4-DEOXY-4-FORMAMIDO-L-ARABINOSE TRANSFERASE-RELATED"/>
    <property type="match status" value="1"/>
</dbReference>
<dbReference type="GO" id="GO:0009103">
    <property type="term" value="P:lipopolysaccharide biosynthetic process"/>
    <property type="evidence" value="ECO:0007669"/>
    <property type="project" value="UniProtKB-KW"/>
</dbReference>